<reference evidence="2" key="1">
    <citation type="journal article" date="2022" name="Mol. Ecol. Resour.">
        <title>The genomes of chicory, endive, great burdock and yacon provide insights into Asteraceae palaeo-polyploidization history and plant inulin production.</title>
        <authorList>
            <person name="Fan W."/>
            <person name="Wang S."/>
            <person name="Wang H."/>
            <person name="Wang A."/>
            <person name="Jiang F."/>
            <person name="Liu H."/>
            <person name="Zhao H."/>
            <person name="Xu D."/>
            <person name="Zhang Y."/>
        </authorList>
    </citation>
    <scope>NUCLEOTIDE SEQUENCE [LARGE SCALE GENOMIC DNA]</scope>
    <source>
        <strain evidence="2">cv. Niubang</strain>
    </source>
</reference>
<keyword evidence="2" id="KW-1185">Reference proteome</keyword>
<proteinExistence type="predicted"/>
<organism evidence="1 2">
    <name type="scientific">Arctium lappa</name>
    <name type="common">Greater burdock</name>
    <name type="synonym">Lappa major</name>
    <dbReference type="NCBI Taxonomy" id="4217"/>
    <lineage>
        <taxon>Eukaryota</taxon>
        <taxon>Viridiplantae</taxon>
        <taxon>Streptophyta</taxon>
        <taxon>Embryophyta</taxon>
        <taxon>Tracheophyta</taxon>
        <taxon>Spermatophyta</taxon>
        <taxon>Magnoliopsida</taxon>
        <taxon>eudicotyledons</taxon>
        <taxon>Gunneridae</taxon>
        <taxon>Pentapetalae</taxon>
        <taxon>asterids</taxon>
        <taxon>campanulids</taxon>
        <taxon>Asterales</taxon>
        <taxon>Asteraceae</taxon>
        <taxon>Carduoideae</taxon>
        <taxon>Cardueae</taxon>
        <taxon>Arctiinae</taxon>
        <taxon>Arctium</taxon>
    </lineage>
</organism>
<comment type="caution">
    <text evidence="1">The sequence shown here is derived from an EMBL/GenBank/DDBJ whole genome shotgun (WGS) entry which is preliminary data.</text>
</comment>
<protein>
    <submittedName>
        <fullName evidence="1">Uncharacterized protein</fullName>
    </submittedName>
</protein>
<gene>
    <name evidence="1" type="ORF">L6452_21033</name>
</gene>
<dbReference type="Proteomes" id="UP001055879">
    <property type="component" value="Linkage Group LG06"/>
</dbReference>
<sequence length="108" mass="13150">MNTPDLYYQKYECETWKSVNSDTEQSSWQRKLDISSCEPAQQKKAYTQQELQAQQLTDQIQQRAQLLDPVDYYRWDYGTIVGNKIIKTRWMVDSEVHEEQLRHRRLRY</sequence>
<evidence type="ECO:0000313" key="2">
    <source>
        <dbReference type="Proteomes" id="UP001055879"/>
    </source>
</evidence>
<dbReference type="EMBL" id="CM042052">
    <property type="protein sequence ID" value="KAI3720123.1"/>
    <property type="molecule type" value="Genomic_DNA"/>
</dbReference>
<reference evidence="1 2" key="2">
    <citation type="journal article" date="2022" name="Mol. Ecol. Resour.">
        <title>The genomes of chicory, endive, great burdock and yacon provide insights into Asteraceae paleo-polyploidization history and plant inulin production.</title>
        <authorList>
            <person name="Fan W."/>
            <person name="Wang S."/>
            <person name="Wang H."/>
            <person name="Wang A."/>
            <person name="Jiang F."/>
            <person name="Liu H."/>
            <person name="Zhao H."/>
            <person name="Xu D."/>
            <person name="Zhang Y."/>
        </authorList>
    </citation>
    <scope>NUCLEOTIDE SEQUENCE [LARGE SCALE GENOMIC DNA]</scope>
    <source>
        <strain evidence="2">cv. Niubang</strain>
    </source>
</reference>
<evidence type="ECO:0000313" key="1">
    <source>
        <dbReference type="EMBL" id="KAI3720123.1"/>
    </source>
</evidence>
<name>A0ACB9BEX8_ARCLA</name>
<accession>A0ACB9BEX8</accession>